<keyword evidence="1" id="KW-0614">Plasmid</keyword>
<gene>
    <name evidence="1" type="ORF">Mefer_1598</name>
</gene>
<protein>
    <submittedName>
        <fullName evidence="1">Uncharacterized protein</fullName>
    </submittedName>
</protein>
<dbReference type="Proteomes" id="UP000001495">
    <property type="component" value="Plasmid pMEFER01"/>
</dbReference>
<geneLocation type="plasmid" evidence="1 2">
    <name>pMEFER01</name>
</geneLocation>
<reference evidence="1" key="1">
    <citation type="submission" date="2009-08" db="EMBL/GenBank/DDBJ databases">
        <title>Complete sequence of plasmid of Methanocaldococcus fervens AG86.</title>
        <authorList>
            <consortium name="US DOE Joint Genome Institute"/>
            <person name="Lucas S."/>
            <person name="Copeland A."/>
            <person name="Lapidus A."/>
            <person name="Glavina del Rio T."/>
            <person name="Tice H."/>
            <person name="Bruce D."/>
            <person name="Goodwin L."/>
            <person name="Pitluck S."/>
            <person name="Chertkov O."/>
            <person name="Detter J.C."/>
            <person name="Han C."/>
            <person name="Tapia R."/>
            <person name="Larimer F."/>
            <person name="Land M."/>
            <person name="Hauser L."/>
            <person name="Kyrpides N."/>
            <person name="Ovchinnikova G."/>
            <person name="Lupa-Sieprawska M."/>
            <person name="Whitman W.B."/>
        </authorList>
    </citation>
    <scope>NUCLEOTIDE SEQUENCE [LARGE SCALE GENOMIC DNA]</scope>
    <source>
        <strain evidence="1">AG86</strain>
        <plasmid evidence="1">pMEFER01</plasmid>
    </source>
</reference>
<accession>C7P9P4</accession>
<dbReference type="OrthoDB" id="59441at2157"/>
<name>C7P9P4_METFA</name>
<evidence type="ECO:0000313" key="2">
    <source>
        <dbReference type="Proteomes" id="UP000001495"/>
    </source>
</evidence>
<dbReference type="EMBL" id="CP001697">
    <property type="protein sequence ID" value="ACV25401.1"/>
    <property type="molecule type" value="Genomic_DNA"/>
</dbReference>
<organism evidence="1 2">
    <name type="scientific">Methanocaldococcus fervens (strain DSM 4213 / JCM 15782 / AG86)</name>
    <name type="common">Methanococcus fervens</name>
    <dbReference type="NCBI Taxonomy" id="573064"/>
    <lineage>
        <taxon>Archaea</taxon>
        <taxon>Methanobacteriati</taxon>
        <taxon>Methanobacteriota</taxon>
        <taxon>Methanomada group</taxon>
        <taxon>Methanococci</taxon>
        <taxon>Methanococcales</taxon>
        <taxon>Methanocaldococcaceae</taxon>
        <taxon>Methanocaldococcus</taxon>
    </lineage>
</organism>
<evidence type="ECO:0000313" key="1">
    <source>
        <dbReference type="EMBL" id="ACV25401.1"/>
    </source>
</evidence>
<dbReference type="GeneID" id="8366306"/>
<keyword evidence="2" id="KW-1185">Reference proteome</keyword>
<proteinExistence type="predicted"/>
<dbReference type="eggNOG" id="arCOG06595">
    <property type="taxonomic scope" value="Archaea"/>
</dbReference>
<dbReference type="KEGG" id="mfe:Mefer_1598"/>
<dbReference type="RefSeq" id="WP_012795045.1">
    <property type="nucleotide sequence ID" value="NC_013157.1"/>
</dbReference>
<sequence length="110" mass="12631">MVYVHICPHCLNPVVCFQKDYLEGEVKAVNVDLENSKCHVLLGSSIYKNASCSNMQQLKTFAGMIAKKMNLDDEKKQKFMDKVVELKRTYRNWKDYKILEVALNSILQGG</sequence>
<dbReference type="AlphaFoldDB" id="C7P9P4"/>
<dbReference type="HOGENOM" id="CLU_168724_0_0_2"/>